<proteinExistence type="predicted"/>
<evidence type="ECO:0000256" key="1">
    <source>
        <dbReference type="SAM" id="Phobius"/>
    </source>
</evidence>
<dbReference type="RefSeq" id="WP_129129755.1">
    <property type="nucleotide sequence ID" value="NZ_SDHW01000001.1"/>
</dbReference>
<comment type="caution">
    <text evidence="2">The sequence shown here is derived from an EMBL/GenBank/DDBJ whole genome shotgun (WGS) entry which is preliminary data.</text>
</comment>
<gene>
    <name evidence="2" type="ORF">ESA94_05080</name>
</gene>
<keyword evidence="1" id="KW-0472">Membrane</keyword>
<feature type="transmembrane region" description="Helical" evidence="1">
    <location>
        <begin position="151"/>
        <end position="173"/>
    </location>
</feature>
<sequence length="184" mass="21273">MALLSFSIITEIAVEIIGKETNGYYFLYHFFIIIEYIFITLILKRWITNKWVQKIMMISLFVFCFASLLISLFVQDFSFFPSINANIEGMLIITWCIISFFSIVPLENTAIYQLPVFWVTLAFFIYFAGTLGINGVYNHLLSQEAATAKKIYGIFNSVSNYVLYILLTIGILCHNQDRKYSALL</sequence>
<dbReference type="OrthoDB" id="961992at2"/>
<reference evidence="2 3" key="1">
    <citation type="submission" date="2019-01" db="EMBL/GenBank/DDBJ databases">
        <title>Lacibacter sp. strain TTM-7.</title>
        <authorList>
            <person name="Chen W.-M."/>
        </authorList>
    </citation>
    <scope>NUCLEOTIDE SEQUENCE [LARGE SCALE GENOMIC DNA]</scope>
    <source>
        <strain evidence="2 3">TTM-7</strain>
    </source>
</reference>
<feature type="transmembrane region" description="Helical" evidence="1">
    <location>
        <begin position="55"/>
        <end position="74"/>
    </location>
</feature>
<name>A0A4Q1CNI1_9BACT</name>
<evidence type="ECO:0000313" key="3">
    <source>
        <dbReference type="Proteomes" id="UP000290204"/>
    </source>
</evidence>
<keyword evidence="1" id="KW-0812">Transmembrane</keyword>
<evidence type="ECO:0000313" key="2">
    <source>
        <dbReference type="EMBL" id="RXK62384.1"/>
    </source>
</evidence>
<organism evidence="2 3">
    <name type="scientific">Lacibacter luteus</name>
    <dbReference type="NCBI Taxonomy" id="2508719"/>
    <lineage>
        <taxon>Bacteria</taxon>
        <taxon>Pseudomonadati</taxon>
        <taxon>Bacteroidota</taxon>
        <taxon>Chitinophagia</taxon>
        <taxon>Chitinophagales</taxon>
        <taxon>Chitinophagaceae</taxon>
        <taxon>Lacibacter</taxon>
    </lineage>
</organism>
<feature type="transmembrane region" description="Helical" evidence="1">
    <location>
        <begin position="23"/>
        <end position="43"/>
    </location>
</feature>
<dbReference type="Proteomes" id="UP000290204">
    <property type="component" value="Unassembled WGS sequence"/>
</dbReference>
<keyword evidence="3" id="KW-1185">Reference proteome</keyword>
<dbReference type="EMBL" id="SDHW01000001">
    <property type="protein sequence ID" value="RXK62384.1"/>
    <property type="molecule type" value="Genomic_DNA"/>
</dbReference>
<protein>
    <submittedName>
        <fullName evidence="2">Uncharacterized protein</fullName>
    </submittedName>
</protein>
<feature type="transmembrane region" description="Helical" evidence="1">
    <location>
        <begin position="86"/>
        <end position="104"/>
    </location>
</feature>
<accession>A0A4Q1CNI1</accession>
<keyword evidence="1" id="KW-1133">Transmembrane helix</keyword>
<dbReference type="AlphaFoldDB" id="A0A4Q1CNI1"/>
<feature type="transmembrane region" description="Helical" evidence="1">
    <location>
        <begin position="116"/>
        <end position="139"/>
    </location>
</feature>